<dbReference type="KEGG" id="cdiv:CPM_1041"/>
<dbReference type="Proteomes" id="UP000195607">
    <property type="component" value="Chromosome I"/>
</dbReference>
<name>A0A1N5ULF2_9ARCH</name>
<dbReference type="GeneID" id="41588287"/>
<dbReference type="GO" id="GO:0032259">
    <property type="term" value="P:methylation"/>
    <property type="evidence" value="ECO:0007669"/>
    <property type="project" value="UniProtKB-KW"/>
</dbReference>
<keyword evidence="1" id="KW-0489">Methyltransferase</keyword>
<dbReference type="STRING" id="1673428.CPM_1041"/>
<accession>A0A1N5ULF2</accession>
<dbReference type="PANTHER" id="PTHR43844:SF2">
    <property type="entry name" value="SYNTHASE, VITAMIN-B12 INDEPENDENT, PUTATIVE (AFU_ORTHOLOGUE AFUA_3G12060)-RELATED"/>
    <property type="match status" value="1"/>
</dbReference>
<dbReference type="PANTHER" id="PTHR43844">
    <property type="entry name" value="METHIONINE SYNTHASE"/>
    <property type="match status" value="1"/>
</dbReference>
<dbReference type="AlphaFoldDB" id="A0A1N5ULF2"/>
<evidence type="ECO:0000313" key="2">
    <source>
        <dbReference type="EMBL" id="SJK84860.1"/>
    </source>
</evidence>
<reference evidence="2" key="2">
    <citation type="submission" date="2016-06" db="EMBL/GenBank/DDBJ databases">
        <authorList>
            <person name="Olsen C.W."/>
            <person name="Carey S."/>
            <person name="Hinshaw L."/>
            <person name="Karasin A.I."/>
        </authorList>
    </citation>
    <scope>NUCLEOTIDE SEQUENCE [LARGE SCALE GENOMIC DNA]</scope>
    <source>
        <strain evidence="2">PM4</strain>
    </source>
</reference>
<dbReference type="Gene3D" id="3.20.20.210">
    <property type="match status" value="1"/>
</dbReference>
<protein>
    <submittedName>
        <fullName evidence="1">5-methyltetrahydropteroyltriglutamate homocysteine S-methyltransferase</fullName>
    </submittedName>
</protein>
<reference evidence="1 4" key="1">
    <citation type="submission" date="2016-04" db="EMBL/GenBank/DDBJ databases">
        <authorList>
            <person name="Evans L.H."/>
            <person name="Alamgir A."/>
            <person name="Owens N."/>
            <person name="Weber N.D."/>
            <person name="Virtaneva K."/>
            <person name="Barbian K."/>
            <person name="Babar A."/>
            <person name="Rosenke K."/>
        </authorList>
    </citation>
    <scope>NUCLEOTIDE SEQUENCE [LARGE SCALE GENOMIC DNA]</scope>
    <source>
        <strain evidence="1">S5</strain>
        <strain evidence="4">S5(T) (JCM 30642 \VKM B-2941)</strain>
    </source>
</reference>
<evidence type="ECO:0000313" key="4">
    <source>
        <dbReference type="Proteomes" id="UP000195607"/>
    </source>
</evidence>
<proteinExistence type="predicted"/>
<organism evidence="1 4">
    <name type="scientific">Cuniculiplasma divulgatum</name>
    <dbReference type="NCBI Taxonomy" id="1673428"/>
    <lineage>
        <taxon>Archaea</taxon>
        <taxon>Methanobacteriati</taxon>
        <taxon>Thermoplasmatota</taxon>
        <taxon>Thermoplasmata</taxon>
        <taxon>Thermoplasmatales</taxon>
        <taxon>Cuniculiplasmataceae</taxon>
        <taxon>Cuniculiplasma</taxon>
    </lineage>
</organism>
<dbReference type="OrthoDB" id="17656at2157"/>
<dbReference type="GO" id="GO:0008168">
    <property type="term" value="F:methyltransferase activity"/>
    <property type="evidence" value="ECO:0007669"/>
    <property type="project" value="UniProtKB-KW"/>
</dbReference>
<dbReference type="EMBL" id="LT719092">
    <property type="protein sequence ID" value="SJK84860.1"/>
    <property type="molecule type" value="Genomic_DNA"/>
</dbReference>
<reference evidence="3" key="3">
    <citation type="submission" date="2016-06" db="EMBL/GenBank/DDBJ databases">
        <authorList>
            <person name="Toshchakov V.S."/>
        </authorList>
    </citation>
    <scope>NUCLEOTIDE SEQUENCE [LARGE SCALE GENOMIC DNA]</scope>
    <source>
        <strain>PM4 (JCM 30641</strain>
        <strain evidence="3">\VKM B-2940)</strain>
    </source>
</reference>
<evidence type="ECO:0000313" key="3">
    <source>
        <dbReference type="Proteomes" id="UP000187822"/>
    </source>
</evidence>
<gene>
    <name evidence="2" type="ORF">CPM_1041</name>
    <name evidence="1" type="ORF">CSP5_1025</name>
</gene>
<sequence>MYETTMTGSFFRTKEIEELLRKSSTGEIDNTHDHVIRSAESLAISDQLHPLGSKSGLTWVSNGEQRKSGYTTYIPNRFHGFSTKNRVSQKFSEAFYNELMEANPYLEKVIQDSKVFELPAIEDKLVYTGEKQSRKEAEDARKLAKELGAKRIFIPTPSPGVITVFYPPGKAYHDHEDYLFDLSRELAKEYRSILSVDGVDLQIDAPDLAMAKSLGVDWTEKFFDVLAKHVQAINDAIKGLPSERIRVHYCYGNYSASHLTDPDYSKVLPELLKLKAGTIVGEMANARHAGDPLIIRKHVKEYVWPKNIKFAVGVIDVKSPFVETPEAVSQKLHNVSDIDDIGEEHVLGGTDCGFETFSGMDGVPKNIALHKLKSLAEGAALK</sequence>
<dbReference type="RefSeq" id="WP_077076278.1">
    <property type="nucleotide sequence ID" value="NZ_LT671858.1"/>
</dbReference>
<dbReference type="EMBL" id="LT671858">
    <property type="protein sequence ID" value="SIM61480.1"/>
    <property type="molecule type" value="Genomic_DNA"/>
</dbReference>
<keyword evidence="3" id="KW-1185">Reference proteome</keyword>
<evidence type="ECO:0000313" key="1">
    <source>
        <dbReference type="EMBL" id="SIM61480.1"/>
    </source>
</evidence>
<keyword evidence="1" id="KW-0808">Transferase</keyword>
<dbReference type="Proteomes" id="UP000187822">
    <property type="component" value="Chromosome I"/>
</dbReference>
<dbReference type="SUPFAM" id="SSF51726">
    <property type="entry name" value="UROD/MetE-like"/>
    <property type="match status" value="1"/>
</dbReference>
<dbReference type="InterPro" id="IPR038071">
    <property type="entry name" value="UROD/MetE-like_sf"/>
</dbReference>